<feature type="transmembrane region" description="Helical" evidence="1">
    <location>
        <begin position="36"/>
        <end position="57"/>
    </location>
</feature>
<keyword evidence="1" id="KW-0812">Transmembrane</keyword>
<dbReference type="AlphaFoldDB" id="A0A7I8WS68"/>
<keyword evidence="3" id="KW-1185">Reference proteome</keyword>
<proteinExistence type="predicted"/>
<dbReference type="Proteomes" id="UP000582659">
    <property type="component" value="Unassembled WGS sequence"/>
</dbReference>
<gene>
    <name evidence="2" type="ORF">BXYJ_LOCUS8697</name>
</gene>
<comment type="caution">
    <text evidence="2">The sequence shown here is derived from an EMBL/GenBank/DDBJ whole genome shotgun (WGS) entry which is preliminary data.</text>
</comment>
<organism evidence="2 3">
    <name type="scientific">Bursaphelenchus xylophilus</name>
    <name type="common">Pinewood nematode worm</name>
    <name type="synonym">Aphelenchoides xylophilus</name>
    <dbReference type="NCBI Taxonomy" id="6326"/>
    <lineage>
        <taxon>Eukaryota</taxon>
        <taxon>Metazoa</taxon>
        <taxon>Ecdysozoa</taxon>
        <taxon>Nematoda</taxon>
        <taxon>Chromadorea</taxon>
        <taxon>Rhabditida</taxon>
        <taxon>Tylenchina</taxon>
        <taxon>Tylenchomorpha</taxon>
        <taxon>Aphelenchoidea</taxon>
        <taxon>Aphelenchoididae</taxon>
        <taxon>Bursaphelenchus</taxon>
    </lineage>
</organism>
<sequence>MIYNALLIIINMIAVNALIALYFVAKLGEYDQDDSVLWAMIAITILLVLIIIFSIIFEHVIVTCYRALSHSEDVEFNPENNINPSFFARIRPIRVY</sequence>
<feature type="transmembrane region" description="Helical" evidence="1">
    <location>
        <begin position="6"/>
        <end position="24"/>
    </location>
</feature>
<dbReference type="EMBL" id="CAJFDI010000004">
    <property type="protein sequence ID" value="CAD5225742.1"/>
    <property type="molecule type" value="Genomic_DNA"/>
</dbReference>
<reference evidence="2" key="1">
    <citation type="submission" date="2020-09" db="EMBL/GenBank/DDBJ databases">
        <authorList>
            <person name="Kikuchi T."/>
        </authorList>
    </citation>
    <scope>NUCLEOTIDE SEQUENCE</scope>
    <source>
        <strain evidence="2">Ka4C1</strain>
    </source>
</reference>
<evidence type="ECO:0000313" key="3">
    <source>
        <dbReference type="Proteomes" id="UP000659654"/>
    </source>
</evidence>
<evidence type="ECO:0000256" key="1">
    <source>
        <dbReference type="SAM" id="Phobius"/>
    </source>
</evidence>
<protein>
    <submittedName>
        <fullName evidence="2">(pine wood nematode) hypothetical protein</fullName>
    </submittedName>
</protein>
<evidence type="ECO:0000313" key="2">
    <source>
        <dbReference type="EMBL" id="CAD5225742.1"/>
    </source>
</evidence>
<dbReference type="EMBL" id="CAJFCV020000004">
    <property type="protein sequence ID" value="CAG9115019.1"/>
    <property type="molecule type" value="Genomic_DNA"/>
</dbReference>
<dbReference type="Proteomes" id="UP000659654">
    <property type="component" value="Unassembled WGS sequence"/>
</dbReference>
<keyword evidence="1" id="KW-1133">Transmembrane helix</keyword>
<accession>A0A7I8WS68</accession>
<keyword evidence="1" id="KW-0472">Membrane</keyword>
<name>A0A7I8WS68_BURXY</name>